<keyword evidence="2" id="KW-0732">Signal</keyword>
<proteinExistence type="predicted"/>
<feature type="region of interest" description="Disordered" evidence="1">
    <location>
        <begin position="248"/>
        <end position="267"/>
    </location>
</feature>
<reference evidence="4" key="1">
    <citation type="journal article" date="2019" name="Int. J. Syst. Evol. Microbiol.">
        <title>The Global Catalogue of Microorganisms (GCM) 10K type strain sequencing project: providing services to taxonomists for standard genome sequencing and annotation.</title>
        <authorList>
            <consortium name="The Broad Institute Genomics Platform"/>
            <consortium name="The Broad Institute Genome Sequencing Center for Infectious Disease"/>
            <person name="Wu L."/>
            <person name="Ma J."/>
        </authorList>
    </citation>
    <scope>NUCLEOTIDE SEQUENCE [LARGE SCALE GENOMIC DNA]</scope>
    <source>
        <strain evidence="4">DFY28</strain>
    </source>
</reference>
<gene>
    <name evidence="3" type="ORF">ACFPWU_05315</name>
</gene>
<evidence type="ECO:0000313" key="4">
    <source>
        <dbReference type="Proteomes" id="UP001596098"/>
    </source>
</evidence>
<accession>A0ABW1QZ20</accession>
<keyword evidence="4" id="KW-1185">Reference proteome</keyword>
<dbReference type="SUPFAM" id="SSF49464">
    <property type="entry name" value="Carboxypeptidase regulatory domain-like"/>
    <property type="match status" value="1"/>
</dbReference>
<feature type="signal peptide" evidence="2">
    <location>
        <begin position="1"/>
        <end position="35"/>
    </location>
</feature>
<name>A0ABW1QZ20_9ACTN</name>
<dbReference type="InterPro" id="IPR008969">
    <property type="entry name" value="CarboxyPept-like_regulatory"/>
</dbReference>
<dbReference type="EMBL" id="JBHSQI010000002">
    <property type="protein sequence ID" value="MFC6153080.1"/>
    <property type="molecule type" value="Genomic_DNA"/>
</dbReference>
<dbReference type="Proteomes" id="UP001596098">
    <property type="component" value="Unassembled WGS sequence"/>
</dbReference>
<feature type="chain" id="PRO_5047422123" evidence="2">
    <location>
        <begin position="36"/>
        <end position="361"/>
    </location>
</feature>
<evidence type="ECO:0000256" key="2">
    <source>
        <dbReference type="SAM" id="SignalP"/>
    </source>
</evidence>
<organism evidence="3 4">
    <name type="scientific">Nocardioides yefusunii</name>
    <dbReference type="NCBI Taxonomy" id="2500546"/>
    <lineage>
        <taxon>Bacteria</taxon>
        <taxon>Bacillati</taxon>
        <taxon>Actinomycetota</taxon>
        <taxon>Actinomycetes</taxon>
        <taxon>Propionibacteriales</taxon>
        <taxon>Nocardioidaceae</taxon>
        <taxon>Nocardioides</taxon>
    </lineage>
</organism>
<dbReference type="RefSeq" id="WP_128219318.1">
    <property type="nucleotide sequence ID" value="NZ_CP034929.1"/>
</dbReference>
<evidence type="ECO:0000256" key="1">
    <source>
        <dbReference type="SAM" id="MobiDB-lite"/>
    </source>
</evidence>
<dbReference type="Gene3D" id="2.60.40.2700">
    <property type="match status" value="1"/>
</dbReference>
<comment type="caution">
    <text evidence="3">The sequence shown here is derived from an EMBL/GenBank/DDBJ whole genome shotgun (WGS) entry which is preliminary data.</text>
</comment>
<protein>
    <submittedName>
        <fullName evidence="3">Carboxypeptidase-like regulatory domain-containing protein</fullName>
    </submittedName>
</protein>
<evidence type="ECO:0000313" key="3">
    <source>
        <dbReference type="EMBL" id="MFC6153080.1"/>
    </source>
</evidence>
<sequence length="361" mass="38001">MGRRSTQRSSAKTGAAATALLLVVTGFSAGGVGQAAEPGATATMSGRVSVPAGESVTAVLVHVRSQAVDGVRPSVPDPSPVRPAADGRWSVAGLGAGTYRVEFETRPESNVLGEWYGDGRWSGEAKDVVVPDGGRVAGVDEALPAGAVVTGTVRAASGAPVEGVWVLPFEENHFYGVQEFSMVAGAYTDHQGRYTLKRLRGVNHRIEVADLHGRGYGRSFLGGGRTLAQARDFALVAGRVHTGFDHRFAVGPGSEKPRVEPGPKPKPKKIVVRTKPKVSGKLAIGRTLTATRGAYTPGAAKVTFQWQVKKATKAVAVKGAKTSKLKLTKRFRGKQVRVRVTVKAKGHATLVRTTAWSKKVA</sequence>